<evidence type="ECO:0000313" key="5">
    <source>
        <dbReference type="Proteomes" id="UP000252795"/>
    </source>
</evidence>
<dbReference type="Proteomes" id="UP000253065">
    <property type="component" value="Unassembled WGS sequence"/>
</dbReference>
<evidence type="ECO:0000313" key="6">
    <source>
        <dbReference type="Proteomes" id="UP000253065"/>
    </source>
</evidence>
<dbReference type="AlphaFoldDB" id="A0A368V7S6"/>
<gene>
    <name evidence="3" type="ORF">DET51_102313</name>
    <name evidence="4" type="ORF">DET61_102287</name>
    <name evidence="2" type="ORF">DET64_102313</name>
    <name evidence="1" type="ORF">F6453_1670</name>
</gene>
<organism evidence="3 5">
    <name type="scientific">Marinobacter nauticus</name>
    <name type="common">Marinobacter hydrocarbonoclasticus</name>
    <name type="synonym">Marinobacter aquaeolei</name>
    <dbReference type="NCBI Taxonomy" id="2743"/>
    <lineage>
        <taxon>Bacteria</taxon>
        <taxon>Pseudomonadati</taxon>
        <taxon>Pseudomonadota</taxon>
        <taxon>Gammaproteobacteria</taxon>
        <taxon>Pseudomonadales</taxon>
        <taxon>Marinobacteraceae</taxon>
        <taxon>Marinobacter</taxon>
    </lineage>
</organism>
<evidence type="ECO:0000313" key="2">
    <source>
        <dbReference type="EMBL" id="RBP76293.1"/>
    </source>
</evidence>
<dbReference type="Proteomes" id="UP000469950">
    <property type="component" value="Unassembled WGS sequence"/>
</dbReference>
<accession>A0A368V7S6</accession>
<evidence type="ECO:0000313" key="4">
    <source>
        <dbReference type="EMBL" id="RCW73569.1"/>
    </source>
</evidence>
<evidence type="ECO:0000313" key="3">
    <source>
        <dbReference type="EMBL" id="RCW37166.1"/>
    </source>
</evidence>
<dbReference type="EMBL" id="QPJI01000002">
    <property type="protein sequence ID" value="RCW73569.1"/>
    <property type="molecule type" value="Genomic_DNA"/>
</dbReference>
<evidence type="ECO:0000313" key="7">
    <source>
        <dbReference type="Proteomes" id="UP000253647"/>
    </source>
</evidence>
<reference evidence="5 7" key="1">
    <citation type="submission" date="2018-07" db="EMBL/GenBank/DDBJ databases">
        <title>Freshwater and sediment microbial communities from various areas in North America, analyzing microbe dynamics in response to fracking.</title>
        <authorList>
            <person name="Lamendella R."/>
        </authorList>
    </citation>
    <scope>NUCLEOTIDE SEQUENCE [LARGE SCALE GENOMIC DNA]</scope>
    <source>
        <strain evidence="4 7">105B</strain>
        <strain evidence="3 5">114E</strain>
        <strain evidence="2 6">114E_o</strain>
    </source>
</reference>
<evidence type="ECO:0000313" key="1">
    <source>
        <dbReference type="EMBL" id="KAE8545923.1"/>
    </source>
</evidence>
<dbReference type="EMBL" id="QNSA01000002">
    <property type="protein sequence ID" value="RBP76293.1"/>
    <property type="molecule type" value="Genomic_DNA"/>
</dbReference>
<dbReference type="RefSeq" id="WP_014422636.1">
    <property type="nucleotide sequence ID" value="NZ_CAJXYA010000161.1"/>
</dbReference>
<dbReference type="GeneID" id="31822599"/>
<dbReference type="Proteomes" id="UP000252795">
    <property type="component" value="Unassembled WGS sequence"/>
</dbReference>
<keyword evidence="6" id="KW-1185">Reference proteome</keyword>
<dbReference type="Proteomes" id="UP000253647">
    <property type="component" value="Unassembled WGS sequence"/>
</dbReference>
<comment type="caution">
    <text evidence="3">The sequence shown here is derived from an EMBL/GenBank/DDBJ whole genome shotgun (WGS) entry which is preliminary data.</text>
</comment>
<sequence length="95" mass="10585">MTTQDGHLTNHEVTICLAGGAVLGPFNATWSQDSGGDVRELVREYDAFLQGEKQSRFKFHLHDTYTNTVHTLILNFEQVTGICDHVRLKSHGNGT</sequence>
<reference evidence="1 8" key="2">
    <citation type="submission" date="2019-10" db="EMBL/GenBank/DDBJ databases">
        <title>Draft genome sequence of Marinobacter hydrocarbonoclasticus NCT7M from the microbiome of the marine copepod.</title>
        <authorList>
            <person name="Nuttall R."/>
            <person name="Sharma G."/>
            <person name="Moisander P."/>
        </authorList>
    </citation>
    <scope>NUCLEOTIDE SEQUENCE [LARGE SCALE GENOMIC DNA]</scope>
    <source>
        <strain evidence="1 8">NCT7M</strain>
    </source>
</reference>
<name>A0A368V7S6_MARNT</name>
<proteinExistence type="predicted"/>
<evidence type="ECO:0000313" key="8">
    <source>
        <dbReference type="Proteomes" id="UP000469950"/>
    </source>
</evidence>
<protein>
    <submittedName>
        <fullName evidence="3">Uncharacterized protein</fullName>
    </submittedName>
</protein>
<dbReference type="EMBL" id="WBMP01000006">
    <property type="protein sequence ID" value="KAE8545923.1"/>
    <property type="molecule type" value="Genomic_DNA"/>
</dbReference>
<dbReference type="EMBL" id="QPJB01000002">
    <property type="protein sequence ID" value="RCW37166.1"/>
    <property type="molecule type" value="Genomic_DNA"/>
</dbReference>